<dbReference type="Pfam" id="PF06172">
    <property type="entry name" value="Cupin_5"/>
    <property type="match status" value="1"/>
</dbReference>
<dbReference type="Proteomes" id="UP000256845">
    <property type="component" value="Unassembled WGS sequence"/>
</dbReference>
<dbReference type="InterPro" id="IPR009327">
    <property type="entry name" value="Cupin_DUF985"/>
</dbReference>
<keyword evidence="3" id="KW-1185">Reference proteome</keyword>
<dbReference type="AlphaFoldDB" id="A0A3D9HQR7"/>
<dbReference type="InterPro" id="IPR011051">
    <property type="entry name" value="RmlC_Cupin_sf"/>
</dbReference>
<evidence type="ECO:0000313" key="3">
    <source>
        <dbReference type="Proteomes" id="UP000256845"/>
    </source>
</evidence>
<sequence length="146" mass="15907">MDAKTDPQAIIDLLNLQPHPEGGWFAETYRESGKDGGRGASTAIYYLLRAGESSHWHRVRDADEIWHWYAGGPLKLGRSDDGAELEEVILGPDLMAGQRPQAVIPANAWQAAEPMGDWVLVGCTVAPAFEFSAFEMAPDGWAPGKT</sequence>
<protein>
    <recommendedName>
        <fullName evidence="1">DUF985 domain-containing protein</fullName>
    </recommendedName>
</protein>
<name>A0A3D9HQR7_9PROT</name>
<dbReference type="SUPFAM" id="SSF51182">
    <property type="entry name" value="RmlC-like cupins"/>
    <property type="match status" value="1"/>
</dbReference>
<dbReference type="EMBL" id="QRDW01000003">
    <property type="protein sequence ID" value="RED51256.1"/>
    <property type="molecule type" value="Genomic_DNA"/>
</dbReference>
<proteinExistence type="predicted"/>
<dbReference type="RefSeq" id="WP_115936164.1">
    <property type="nucleotide sequence ID" value="NZ_QRDW01000003.1"/>
</dbReference>
<dbReference type="InterPro" id="IPR039935">
    <property type="entry name" value="YML079W-like"/>
</dbReference>
<accession>A0A3D9HQR7</accession>
<dbReference type="CDD" id="cd06121">
    <property type="entry name" value="cupin_YML079wp"/>
    <property type="match status" value="1"/>
</dbReference>
<comment type="caution">
    <text evidence="2">The sequence shown here is derived from an EMBL/GenBank/DDBJ whole genome shotgun (WGS) entry which is preliminary data.</text>
</comment>
<evidence type="ECO:0000259" key="1">
    <source>
        <dbReference type="Pfam" id="PF06172"/>
    </source>
</evidence>
<dbReference type="Gene3D" id="2.60.120.10">
    <property type="entry name" value="Jelly Rolls"/>
    <property type="match status" value="1"/>
</dbReference>
<dbReference type="OrthoDB" id="9798288at2"/>
<dbReference type="InterPro" id="IPR014710">
    <property type="entry name" value="RmlC-like_jellyroll"/>
</dbReference>
<dbReference type="PANTHER" id="PTHR33387">
    <property type="entry name" value="RMLC-LIKE JELLY ROLL FOLD PROTEIN"/>
    <property type="match status" value="1"/>
</dbReference>
<reference evidence="2 3" key="1">
    <citation type="submission" date="2018-07" db="EMBL/GenBank/DDBJ databases">
        <title>Genomic Encyclopedia of Type Strains, Phase III (KMG-III): the genomes of soil and plant-associated and newly described type strains.</title>
        <authorList>
            <person name="Whitman W."/>
        </authorList>
    </citation>
    <scope>NUCLEOTIDE SEQUENCE [LARGE SCALE GENOMIC DNA]</scope>
    <source>
        <strain evidence="2 3">CECT 8488</strain>
    </source>
</reference>
<feature type="domain" description="DUF985" evidence="1">
    <location>
        <begin position="8"/>
        <end position="137"/>
    </location>
</feature>
<dbReference type="PANTHER" id="PTHR33387:SF3">
    <property type="entry name" value="DUF985 DOMAIN-CONTAINING PROTEIN"/>
    <property type="match status" value="1"/>
</dbReference>
<gene>
    <name evidence="2" type="ORF">DFP90_10355</name>
</gene>
<organism evidence="2 3">
    <name type="scientific">Aestuariispira insulae</name>
    <dbReference type="NCBI Taxonomy" id="1461337"/>
    <lineage>
        <taxon>Bacteria</taxon>
        <taxon>Pseudomonadati</taxon>
        <taxon>Pseudomonadota</taxon>
        <taxon>Alphaproteobacteria</taxon>
        <taxon>Rhodospirillales</taxon>
        <taxon>Kiloniellaceae</taxon>
        <taxon>Aestuariispira</taxon>
    </lineage>
</organism>
<evidence type="ECO:0000313" key="2">
    <source>
        <dbReference type="EMBL" id="RED51256.1"/>
    </source>
</evidence>